<dbReference type="SMART" id="SM00320">
    <property type="entry name" value="WD40"/>
    <property type="match status" value="1"/>
</dbReference>
<comment type="caution">
    <text evidence="3">The sequence shown here is derived from an EMBL/GenBank/DDBJ whole genome shotgun (WGS) entry which is preliminary data.</text>
</comment>
<organism evidence="3 4">
    <name type="scientific">Smittium megazygosporum</name>
    <dbReference type="NCBI Taxonomy" id="133381"/>
    <lineage>
        <taxon>Eukaryota</taxon>
        <taxon>Fungi</taxon>
        <taxon>Fungi incertae sedis</taxon>
        <taxon>Zoopagomycota</taxon>
        <taxon>Kickxellomycotina</taxon>
        <taxon>Harpellomycetes</taxon>
        <taxon>Harpellales</taxon>
        <taxon>Legeriomycetaceae</taxon>
        <taxon>Smittium</taxon>
    </lineage>
</organism>
<dbReference type="Proteomes" id="UP000245609">
    <property type="component" value="Unassembled WGS sequence"/>
</dbReference>
<dbReference type="InterPro" id="IPR036322">
    <property type="entry name" value="WD40_repeat_dom_sf"/>
</dbReference>
<feature type="compositionally biased region" description="Polar residues" evidence="2">
    <location>
        <begin position="665"/>
        <end position="683"/>
    </location>
</feature>
<evidence type="ECO:0000313" key="4">
    <source>
        <dbReference type="Proteomes" id="UP000245609"/>
    </source>
</evidence>
<dbReference type="OrthoDB" id="5591786at2759"/>
<gene>
    <name evidence="3" type="ORF">BB560_000590</name>
</gene>
<dbReference type="Gene3D" id="2.130.10.10">
    <property type="entry name" value="YVTN repeat-like/Quinoprotein amine dehydrogenase"/>
    <property type="match status" value="1"/>
</dbReference>
<dbReference type="InterPro" id="IPR015943">
    <property type="entry name" value="WD40/YVTN_repeat-like_dom_sf"/>
</dbReference>
<dbReference type="AlphaFoldDB" id="A0A2T9ZJY3"/>
<evidence type="ECO:0000256" key="2">
    <source>
        <dbReference type="SAM" id="MobiDB-lite"/>
    </source>
</evidence>
<evidence type="ECO:0000313" key="3">
    <source>
        <dbReference type="EMBL" id="PVV04881.1"/>
    </source>
</evidence>
<keyword evidence="4" id="KW-1185">Reference proteome</keyword>
<name>A0A2T9ZJY3_9FUNG</name>
<dbReference type="InterPro" id="IPR001680">
    <property type="entry name" value="WD40_rpt"/>
</dbReference>
<keyword evidence="1" id="KW-0853">WD repeat</keyword>
<evidence type="ECO:0000256" key="1">
    <source>
        <dbReference type="PROSITE-ProRule" id="PRU00221"/>
    </source>
</evidence>
<dbReference type="SUPFAM" id="SSF50978">
    <property type="entry name" value="WD40 repeat-like"/>
    <property type="match status" value="1"/>
</dbReference>
<protein>
    <submittedName>
        <fullName evidence="3">Uncharacterized protein</fullName>
    </submittedName>
</protein>
<dbReference type="PROSITE" id="PS50082">
    <property type="entry name" value="WD_REPEATS_2"/>
    <property type="match status" value="1"/>
</dbReference>
<accession>A0A2T9ZJY3</accession>
<proteinExistence type="predicted"/>
<reference evidence="3 4" key="1">
    <citation type="journal article" date="2018" name="MBio">
        <title>Comparative Genomics Reveals the Core Gene Toolbox for the Fungus-Insect Symbiosis.</title>
        <authorList>
            <person name="Wang Y."/>
            <person name="Stata M."/>
            <person name="Wang W."/>
            <person name="Stajich J.E."/>
            <person name="White M.M."/>
            <person name="Moncalvo J.M."/>
        </authorList>
    </citation>
    <scope>NUCLEOTIDE SEQUENCE [LARGE SCALE GENOMIC DNA]</scope>
    <source>
        <strain evidence="3 4">SC-DP-2</strain>
    </source>
</reference>
<sequence>MIFSYDISVNNRLNLMVLAQLKNANFLLVASGIDIFVYNLTDPFRIPKNPILKIQIPLSLLKEYDRIFYATRKHNWISQLLLKKVSENTTLLIAVADNAFVFGWDINHLNSPPFVIKSDETAWGCDLNPSAGILGFSTNARTITLYNIFAILYKYYKLLNIKNSDFLEYSHISNNINCRLLQDNVSGLKLVFVSSYFISILGHNHNIPCIAFSENGKYVVSSSVDYTCRIFECFTGNCILSMKVGLQWGWNVKFLDPANFESTQLGISQVVPLSLKSDVSSPTFGFQSAENMYSGNVPYQPIFPSNLLSSNFKGTLPLNNTIENSPHQSDSNKLPNQSLFPNHPFFYHESQKHIYFPKLQYSYIFDSSGIQLGNLPLFGNARFTDSIFSDVRVIPSASYRPTENNIENRRISNEESDLVFVSRLQRLGGSSGSDLSNFVSLSDISSIGGANINQDISDQNTSVSGMSSDIMSQDSLGLDGPDIINEDLSQELLGHNDSDEYDIESFVSRRALYRDELASVDLESPDIDMSSDYSNNILDNLVNTTRLGDSDTSDSIDFENLDNLDVQGIQVSGMGDFDMIDTQQTYPAITPDIGSVSLSPVPDDMLNNNEDLLNGNPRFRPNFSSMQSYGRITVTTDTSSSNEVYSLSSHSQSSVQRTILSTGPMNIVGSNQIESSQRSASGETRNRRAGGIELPNSNTLPLPLARETRRNPTNQQSLIELLVSTRQRYDALNQELLNNRRYLELRGRQLQRIRRGLENTALSDDLGEDRIFYSQLSYSGTKKMDQALILYCTESKIIPEIGAALIATQAGLVSLVQFRM</sequence>
<dbReference type="STRING" id="133381.A0A2T9ZJY3"/>
<feature type="repeat" description="WD" evidence="1">
    <location>
        <begin position="200"/>
        <end position="241"/>
    </location>
</feature>
<dbReference type="EMBL" id="MBFS01000067">
    <property type="protein sequence ID" value="PVV04881.1"/>
    <property type="molecule type" value="Genomic_DNA"/>
</dbReference>
<feature type="region of interest" description="Disordered" evidence="2">
    <location>
        <begin position="665"/>
        <end position="704"/>
    </location>
</feature>